<gene>
    <name evidence="6" type="ORF">LR394_07220</name>
</gene>
<dbReference type="Proteomes" id="UP001138997">
    <property type="component" value="Unassembled WGS sequence"/>
</dbReference>
<proteinExistence type="predicted"/>
<dbReference type="Gene3D" id="1.10.10.10">
    <property type="entry name" value="Winged helix-like DNA-binding domain superfamily/Winged helix DNA-binding domain"/>
    <property type="match status" value="1"/>
</dbReference>
<evidence type="ECO:0000313" key="7">
    <source>
        <dbReference type="Proteomes" id="UP001138997"/>
    </source>
</evidence>
<reference evidence="6" key="1">
    <citation type="submission" date="2021-11" db="EMBL/GenBank/DDBJ databases">
        <title>Streptomyces corallinus and Kineosporia corallina sp. nov., two new coral-derived marine actinobacteria.</title>
        <authorList>
            <person name="Buangrab K."/>
            <person name="Sutthacheep M."/>
            <person name="Yeemin T."/>
            <person name="Harunari E."/>
            <person name="Igarashi Y."/>
            <person name="Sripreechasak P."/>
            <person name="Kanchanasin P."/>
            <person name="Tanasupawat S."/>
            <person name="Phongsopitanun W."/>
        </authorList>
    </citation>
    <scope>NUCLEOTIDE SEQUENCE</scope>
    <source>
        <strain evidence="6">JCM 31032</strain>
    </source>
</reference>
<dbReference type="InterPro" id="IPR036388">
    <property type="entry name" value="WH-like_DNA-bd_sf"/>
</dbReference>
<dbReference type="EMBL" id="JAJOMB010000003">
    <property type="protein sequence ID" value="MCD5310680.1"/>
    <property type="molecule type" value="Genomic_DNA"/>
</dbReference>
<feature type="domain" description="HTH gntR-type" evidence="5">
    <location>
        <begin position="1"/>
        <end position="63"/>
    </location>
</feature>
<dbReference type="Pfam" id="PF00392">
    <property type="entry name" value="GntR"/>
    <property type="match status" value="1"/>
</dbReference>
<dbReference type="InterPro" id="IPR028082">
    <property type="entry name" value="Peripla_BP_I"/>
</dbReference>
<dbReference type="Gene3D" id="3.40.50.2300">
    <property type="match status" value="2"/>
</dbReference>
<feature type="region of interest" description="Disordered" evidence="4">
    <location>
        <begin position="346"/>
        <end position="379"/>
    </location>
</feature>
<dbReference type="GO" id="GO:0003700">
    <property type="term" value="F:DNA-binding transcription factor activity"/>
    <property type="evidence" value="ECO:0007669"/>
    <property type="project" value="InterPro"/>
</dbReference>
<dbReference type="PANTHER" id="PTHR30146:SF109">
    <property type="entry name" value="HTH-TYPE TRANSCRIPTIONAL REGULATOR GALS"/>
    <property type="match status" value="1"/>
</dbReference>
<dbReference type="SUPFAM" id="SSF53822">
    <property type="entry name" value="Periplasmic binding protein-like I"/>
    <property type="match status" value="1"/>
</dbReference>
<dbReference type="CDD" id="cd06267">
    <property type="entry name" value="PBP1_LacI_sugar_binding-like"/>
    <property type="match status" value="1"/>
</dbReference>
<evidence type="ECO:0000256" key="2">
    <source>
        <dbReference type="ARBA" id="ARBA00023125"/>
    </source>
</evidence>
<dbReference type="SUPFAM" id="SSF46785">
    <property type="entry name" value="Winged helix' DNA-binding domain"/>
    <property type="match status" value="1"/>
</dbReference>
<dbReference type="SMART" id="SM00345">
    <property type="entry name" value="HTH_GNTR"/>
    <property type="match status" value="1"/>
</dbReference>
<dbReference type="CDD" id="cd07377">
    <property type="entry name" value="WHTH_GntR"/>
    <property type="match status" value="1"/>
</dbReference>
<evidence type="ECO:0000313" key="6">
    <source>
        <dbReference type="EMBL" id="MCD5310680.1"/>
    </source>
</evidence>
<dbReference type="Pfam" id="PF00532">
    <property type="entry name" value="Peripla_BP_1"/>
    <property type="match status" value="1"/>
</dbReference>
<evidence type="ECO:0000256" key="3">
    <source>
        <dbReference type="ARBA" id="ARBA00023163"/>
    </source>
</evidence>
<dbReference type="GO" id="GO:0000976">
    <property type="term" value="F:transcription cis-regulatory region binding"/>
    <property type="evidence" value="ECO:0007669"/>
    <property type="project" value="TreeGrafter"/>
</dbReference>
<accession>A0A9X1NBJ3</accession>
<evidence type="ECO:0000256" key="1">
    <source>
        <dbReference type="ARBA" id="ARBA00023015"/>
    </source>
</evidence>
<name>A0A9X1NBJ3_9ACTN</name>
<keyword evidence="3" id="KW-0804">Transcription</keyword>
<dbReference type="PROSITE" id="PS50949">
    <property type="entry name" value="HTH_GNTR"/>
    <property type="match status" value="1"/>
</dbReference>
<feature type="compositionally biased region" description="Basic and acidic residues" evidence="4">
    <location>
        <begin position="357"/>
        <end position="366"/>
    </location>
</feature>
<comment type="caution">
    <text evidence="6">The sequence shown here is derived from an EMBL/GenBank/DDBJ whole genome shotgun (WGS) entry which is preliminary data.</text>
</comment>
<keyword evidence="2" id="KW-0238">DNA-binding</keyword>
<evidence type="ECO:0000259" key="5">
    <source>
        <dbReference type="PROSITE" id="PS50949"/>
    </source>
</evidence>
<keyword evidence="1" id="KW-0805">Transcription regulation</keyword>
<organism evidence="6 7">
    <name type="scientific">Kineosporia babensis</name>
    <dbReference type="NCBI Taxonomy" id="499548"/>
    <lineage>
        <taxon>Bacteria</taxon>
        <taxon>Bacillati</taxon>
        <taxon>Actinomycetota</taxon>
        <taxon>Actinomycetes</taxon>
        <taxon>Kineosporiales</taxon>
        <taxon>Kineosporiaceae</taxon>
        <taxon>Kineosporia</taxon>
    </lineage>
</organism>
<evidence type="ECO:0000256" key="4">
    <source>
        <dbReference type="SAM" id="MobiDB-lite"/>
    </source>
</evidence>
<dbReference type="RefSeq" id="WP_231439775.1">
    <property type="nucleotide sequence ID" value="NZ_JAJOMB010000003.1"/>
</dbReference>
<keyword evidence="7" id="KW-1185">Reference proteome</keyword>
<sequence>MKETLRQSIARGEYNPDTPFVTQREIVEQFGVSTTTAVRALSELVAEGVVVRKRGQGTFVAPRPPDLARARPGSTTIAYVSPDSDGHKHILQRGLAAEAARLGHRLLVANTRDQNHEERTLLEVAESGADAVVLYPWDGSRAGRVVTELQSRGVAVVLVDRYYPGVATDAVVFDDFAIGFEVTAAVIGRGHRAPALLWSERDTTSVRDRRTGYFRALREAGLPELPERSVLDSYFDMSQPRRRERLQRMFAEPEGLSAVICANAATMGVLIGDLVTPELELPGHVELASMDDGGPEGLSPLAAVAAQLPAREMGVEAAKLVHERLSGSSAPKRHVVLTAHLKAAGKGQRMLSLTRPEPGRPVEGRAARPARRGASEAEE</sequence>
<dbReference type="InterPro" id="IPR001761">
    <property type="entry name" value="Peripla_BP/Lac1_sug-bd_dom"/>
</dbReference>
<dbReference type="PANTHER" id="PTHR30146">
    <property type="entry name" value="LACI-RELATED TRANSCRIPTIONAL REPRESSOR"/>
    <property type="match status" value="1"/>
</dbReference>
<dbReference type="AlphaFoldDB" id="A0A9X1NBJ3"/>
<dbReference type="InterPro" id="IPR036390">
    <property type="entry name" value="WH_DNA-bd_sf"/>
</dbReference>
<protein>
    <submittedName>
        <fullName evidence="6">GntR family transcriptional regulator</fullName>
    </submittedName>
</protein>
<dbReference type="InterPro" id="IPR000524">
    <property type="entry name" value="Tscrpt_reg_HTH_GntR"/>
</dbReference>